<accession>A0A7S2D3K8</accession>
<dbReference type="Gene3D" id="1.25.40.10">
    <property type="entry name" value="Tetratricopeptide repeat domain"/>
    <property type="match status" value="2"/>
</dbReference>
<evidence type="ECO:0000256" key="3">
    <source>
        <dbReference type="PROSITE-ProRule" id="PRU00339"/>
    </source>
</evidence>
<name>A0A7S2D3K8_9STRA</name>
<dbReference type="SMART" id="SM00028">
    <property type="entry name" value="TPR"/>
    <property type="match status" value="7"/>
</dbReference>
<evidence type="ECO:0000256" key="2">
    <source>
        <dbReference type="ARBA" id="ARBA00022803"/>
    </source>
</evidence>
<organism evidence="4">
    <name type="scientific">Octactis speculum</name>
    <dbReference type="NCBI Taxonomy" id="3111310"/>
    <lineage>
        <taxon>Eukaryota</taxon>
        <taxon>Sar</taxon>
        <taxon>Stramenopiles</taxon>
        <taxon>Ochrophyta</taxon>
        <taxon>Dictyochophyceae</taxon>
        <taxon>Dictyochales</taxon>
        <taxon>Dictyochaceae</taxon>
        <taxon>Octactis</taxon>
    </lineage>
</organism>
<evidence type="ECO:0000313" key="4">
    <source>
        <dbReference type="EMBL" id="CAD9443403.1"/>
    </source>
</evidence>
<proteinExistence type="predicted"/>
<evidence type="ECO:0000256" key="1">
    <source>
        <dbReference type="ARBA" id="ARBA00022737"/>
    </source>
</evidence>
<reference evidence="4" key="1">
    <citation type="submission" date="2021-01" db="EMBL/GenBank/DDBJ databases">
        <authorList>
            <person name="Corre E."/>
            <person name="Pelletier E."/>
            <person name="Niang G."/>
            <person name="Scheremetjew M."/>
            <person name="Finn R."/>
            <person name="Kale V."/>
            <person name="Holt S."/>
            <person name="Cochrane G."/>
            <person name="Meng A."/>
            <person name="Brown T."/>
            <person name="Cohen L."/>
        </authorList>
    </citation>
    <scope>NUCLEOTIDE SEQUENCE</scope>
    <source>
        <strain evidence="4">CCMP1381</strain>
    </source>
</reference>
<dbReference type="InterPro" id="IPR011990">
    <property type="entry name" value="TPR-like_helical_dom_sf"/>
</dbReference>
<dbReference type="EMBL" id="HBGS01036806">
    <property type="protein sequence ID" value="CAD9443403.1"/>
    <property type="molecule type" value="Transcribed_RNA"/>
</dbReference>
<dbReference type="SUPFAM" id="SSF48452">
    <property type="entry name" value="TPR-like"/>
    <property type="match status" value="2"/>
</dbReference>
<keyword evidence="2 3" id="KW-0802">TPR repeat</keyword>
<dbReference type="InterPro" id="IPR019734">
    <property type="entry name" value="TPR_rpt"/>
</dbReference>
<gene>
    <name evidence="4" type="ORF">DSPE1174_LOCUS19072</name>
</gene>
<keyword evidence="1" id="KW-0677">Repeat</keyword>
<feature type="repeat" description="TPR" evidence="3">
    <location>
        <begin position="6"/>
        <end position="39"/>
    </location>
</feature>
<dbReference type="PANTHER" id="PTHR22904:SF523">
    <property type="entry name" value="STRESS-INDUCED-PHOSPHOPROTEIN 1"/>
    <property type="match status" value="1"/>
</dbReference>
<dbReference type="PROSITE" id="PS50005">
    <property type="entry name" value="TPR"/>
    <property type="match status" value="1"/>
</dbReference>
<protein>
    <submittedName>
        <fullName evidence="4">Uncharacterized protein</fullName>
    </submittedName>
</protein>
<dbReference type="AlphaFoldDB" id="A0A7S2D3K8"/>
<dbReference type="PANTHER" id="PTHR22904">
    <property type="entry name" value="TPR REPEAT CONTAINING PROTEIN"/>
    <property type="match status" value="1"/>
</dbReference>
<dbReference type="GO" id="GO:0051879">
    <property type="term" value="F:Hsp90 protein binding"/>
    <property type="evidence" value="ECO:0007669"/>
    <property type="project" value="TreeGrafter"/>
</dbReference>
<sequence length="323" mass="36792">MSKQAAEKFKAQGNACFKNKDYRGAIGFYGQAIDKDPTNHTFFSNRSACYMALDDYENAAEDGKSCIQANKNFIKGYFRLATALEKLERHSEVTDTLKMGLAIEPQNKDLLNMENRIKNILREAKSAKLQEQAATYEAAGDWVKCYQILESARKIDAGNQRLQAKFAEIRTKYERSEKQRVSNLDRTEAFKEQGDGKYKDGMFEEAIEFYSKCIESAKKKSKYQDLLIKALGNRAACYKQLSNFDETIADCTTVLEFDQNNVKALIRRAQAFEAVERYKLALADVKTVLYMPAGSQGQQNLKTCMQMQGRLQMVIEKLKSGNY</sequence>